<dbReference type="SUPFAM" id="SSF55729">
    <property type="entry name" value="Acyl-CoA N-acyltransferases (Nat)"/>
    <property type="match status" value="1"/>
</dbReference>
<reference evidence="4 5" key="1">
    <citation type="submission" date="2019-08" db="EMBL/GenBank/DDBJ databases">
        <title>Deep-cultivation of Planctomycetes and their phenomic and genomic characterization uncovers novel biology.</title>
        <authorList>
            <person name="Wiegand S."/>
            <person name="Jogler M."/>
            <person name="Boedeker C."/>
            <person name="Pinto D."/>
            <person name="Vollmers J."/>
            <person name="Rivas-Marin E."/>
            <person name="Kohn T."/>
            <person name="Peeters S.H."/>
            <person name="Heuer A."/>
            <person name="Rast P."/>
            <person name="Oberbeckmann S."/>
            <person name="Bunk B."/>
            <person name="Jeske O."/>
            <person name="Meyerdierks A."/>
            <person name="Storesund J.E."/>
            <person name="Kallscheuer N."/>
            <person name="Luecker S."/>
            <person name="Lage O.M."/>
            <person name="Pohl T."/>
            <person name="Merkel B.J."/>
            <person name="Hornburger P."/>
            <person name="Mueller R.-W."/>
            <person name="Bruemmer F."/>
            <person name="Labrenz M."/>
            <person name="Spormann A.M."/>
            <person name="Op den Camp H."/>
            <person name="Overmann J."/>
            <person name="Amann R."/>
            <person name="Jetten M.S.M."/>
            <person name="Mascher T."/>
            <person name="Medema M.H."/>
            <person name="Devos D.P."/>
            <person name="Kaster A.-K."/>
            <person name="Ovreas L."/>
            <person name="Rohde M."/>
            <person name="Galperin M.Y."/>
            <person name="Jogler C."/>
        </authorList>
    </citation>
    <scope>NUCLEOTIDE SEQUENCE [LARGE SCALE GENOMIC DNA]</scope>
    <source>
        <strain evidence="4 5">UC8</strain>
    </source>
</reference>
<dbReference type="PROSITE" id="PS51186">
    <property type="entry name" value="GNAT"/>
    <property type="match status" value="1"/>
</dbReference>
<sequence length="171" mass="19084">MPPATIRNATATDLSEILAILNQQITESVASFRIAPLDDAAGRRWFAAHTDPKYPVIVAAADGKRPQSKLAGWASLSAWSDYEAYHRTAEISVWIRPECQRQGLGRRLMEEIIARAVAVQHRVILSRVEADNVGSLKLHESLGFRTIGTMHRVGEKFGRLLDVVMLERLLE</sequence>
<evidence type="ECO:0000259" key="3">
    <source>
        <dbReference type="PROSITE" id="PS51186"/>
    </source>
</evidence>
<dbReference type="Pfam" id="PF00583">
    <property type="entry name" value="Acetyltransf_1"/>
    <property type="match status" value="1"/>
</dbReference>
<evidence type="ECO:0000313" key="5">
    <source>
        <dbReference type="Proteomes" id="UP000325286"/>
    </source>
</evidence>
<evidence type="ECO:0000313" key="4">
    <source>
        <dbReference type="EMBL" id="QEG38835.1"/>
    </source>
</evidence>
<dbReference type="Gene3D" id="3.40.630.30">
    <property type="match status" value="1"/>
</dbReference>
<dbReference type="PANTHER" id="PTHR43072:SF23">
    <property type="entry name" value="UPF0039 PROTEIN C11D3.02C"/>
    <property type="match status" value="1"/>
</dbReference>
<dbReference type="CDD" id="cd04301">
    <property type="entry name" value="NAT_SF"/>
    <property type="match status" value="1"/>
</dbReference>
<dbReference type="InterPro" id="IPR000182">
    <property type="entry name" value="GNAT_dom"/>
</dbReference>
<gene>
    <name evidence="4" type="primary">yncA</name>
    <name evidence="4" type="ORF">UC8_07930</name>
</gene>
<dbReference type="AlphaFoldDB" id="A0A5B9QMX9"/>
<dbReference type="GO" id="GO:0016747">
    <property type="term" value="F:acyltransferase activity, transferring groups other than amino-acyl groups"/>
    <property type="evidence" value="ECO:0007669"/>
    <property type="project" value="InterPro"/>
</dbReference>
<dbReference type="EC" id="2.3.1.-" evidence="4"/>
<keyword evidence="2 4" id="KW-0012">Acyltransferase</keyword>
<organism evidence="4 5">
    <name type="scientific">Roseimaritima ulvae</name>
    <dbReference type="NCBI Taxonomy" id="980254"/>
    <lineage>
        <taxon>Bacteria</taxon>
        <taxon>Pseudomonadati</taxon>
        <taxon>Planctomycetota</taxon>
        <taxon>Planctomycetia</taxon>
        <taxon>Pirellulales</taxon>
        <taxon>Pirellulaceae</taxon>
        <taxon>Roseimaritima</taxon>
    </lineage>
</organism>
<proteinExistence type="predicted"/>
<keyword evidence="1 4" id="KW-0808">Transferase</keyword>
<dbReference type="KEGG" id="rul:UC8_07930"/>
<dbReference type="Proteomes" id="UP000325286">
    <property type="component" value="Chromosome"/>
</dbReference>
<dbReference type="EMBL" id="CP042914">
    <property type="protein sequence ID" value="QEG38835.1"/>
    <property type="molecule type" value="Genomic_DNA"/>
</dbReference>
<name>A0A5B9QMX9_9BACT</name>
<evidence type="ECO:0000256" key="2">
    <source>
        <dbReference type="ARBA" id="ARBA00023315"/>
    </source>
</evidence>
<dbReference type="InterPro" id="IPR016181">
    <property type="entry name" value="Acyl_CoA_acyltransferase"/>
</dbReference>
<dbReference type="PANTHER" id="PTHR43072">
    <property type="entry name" value="N-ACETYLTRANSFERASE"/>
    <property type="match status" value="1"/>
</dbReference>
<dbReference type="RefSeq" id="WP_068140336.1">
    <property type="nucleotide sequence ID" value="NZ_CP042914.1"/>
</dbReference>
<protein>
    <submittedName>
        <fullName evidence="4">N-acyltransferase YncA</fullName>
        <ecNumber evidence="4">2.3.1.-</ecNumber>
    </submittedName>
</protein>
<accession>A0A5B9QMX9</accession>
<keyword evidence="5" id="KW-1185">Reference proteome</keyword>
<feature type="domain" description="N-acetyltransferase" evidence="3">
    <location>
        <begin position="4"/>
        <end position="170"/>
    </location>
</feature>
<evidence type="ECO:0000256" key="1">
    <source>
        <dbReference type="ARBA" id="ARBA00022679"/>
    </source>
</evidence>